<sequence>MFFKKGEFLKLENGTVLEVVFADDEKAICLKIQKSKIIGWLYTGKSVVISNNLSDYTEPLGFEMIPNIGVIGKYRWEPLKPTITFPMV</sequence>
<organism evidence="1 2">
    <name type="scientific">Hungatella hominis</name>
    <dbReference type="NCBI Taxonomy" id="2763050"/>
    <lineage>
        <taxon>Bacteria</taxon>
        <taxon>Bacillati</taxon>
        <taxon>Bacillota</taxon>
        <taxon>Clostridia</taxon>
        <taxon>Lachnospirales</taxon>
        <taxon>Lachnospiraceae</taxon>
        <taxon>Hungatella</taxon>
    </lineage>
</organism>
<dbReference type="EMBL" id="JACOPB010000013">
    <property type="protein sequence ID" value="MBC5710839.1"/>
    <property type="molecule type" value="Genomic_DNA"/>
</dbReference>
<name>A0ABR7HCC8_9FIRM</name>
<evidence type="ECO:0000313" key="1">
    <source>
        <dbReference type="EMBL" id="MBC5710839.1"/>
    </source>
</evidence>
<dbReference type="RefSeq" id="WP_187023563.1">
    <property type="nucleotide sequence ID" value="NZ_JACOPB010000013.1"/>
</dbReference>
<proteinExistence type="predicted"/>
<dbReference type="Proteomes" id="UP000634672">
    <property type="component" value="Unassembled WGS sequence"/>
</dbReference>
<comment type="caution">
    <text evidence="1">The sequence shown here is derived from an EMBL/GenBank/DDBJ whole genome shotgun (WGS) entry which is preliminary data.</text>
</comment>
<gene>
    <name evidence="1" type="ORF">H8S75_23140</name>
</gene>
<evidence type="ECO:0000313" key="2">
    <source>
        <dbReference type="Proteomes" id="UP000634672"/>
    </source>
</evidence>
<reference evidence="1 2" key="1">
    <citation type="submission" date="2020-08" db="EMBL/GenBank/DDBJ databases">
        <title>Genome public.</title>
        <authorList>
            <person name="Liu C."/>
            <person name="Sun Q."/>
        </authorList>
    </citation>
    <scope>NUCLEOTIDE SEQUENCE [LARGE SCALE GENOMIC DNA]</scope>
    <source>
        <strain evidence="1 2">NSJ-66</strain>
    </source>
</reference>
<protein>
    <submittedName>
        <fullName evidence="1">Uncharacterized protein</fullName>
    </submittedName>
</protein>
<accession>A0ABR7HCC8</accession>
<keyword evidence="2" id="KW-1185">Reference proteome</keyword>